<keyword evidence="2" id="KW-1133">Transmembrane helix</keyword>
<sequence>MKRARFSLFTIVALLLSCNRPEKVTEQNASVQEVALDAAKQTDQAFVATSNPPSAEGPNVSAIVPAEKKIIRSGQVALESKNIRSSKSDLDKQLAKFGGYYEQEASTNSGAYLSYTLVARIPAQHFDAFLKAVENGKDQLTSLSIQGEDVSLTYFDTQSRLKSKRVYLVKYQQMVGQAKNVKELLEIQEQIRQLQEEIDSQEVVMRRLKDQIAFSTLRIELFEQEANLPMGTQTFWSQLSQAVHSGWELMKNFILGVIYVWPLWIVIGTSIFLWRRFLKARIRKAKTSRTDTPKG</sequence>
<dbReference type="PROSITE" id="PS51257">
    <property type="entry name" value="PROKAR_LIPOPROTEIN"/>
    <property type="match status" value="1"/>
</dbReference>
<dbReference type="EMBL" id="JBHULR010000015">
    <property type="protein sequence ID" value="MFD2549137.1"/>
    <property type="molecule type" value="Genomic_DNA"/>
</dbReference>
<dbReference type="InterPro" id="IPR025645">
    <property type="entry name" value="DUF4349"/>
</dbReference>
<feature type="coiled-coil region" evidence="1">
    <location>
        <begin position="177"/>
        <end position="225"/>
    </location>
</feature>
<keyword evidence="2" id="KW-0472">Membrane</keyword>
<evidence type="ECO:0000259" key="3">
    <source>
        <dbReference type="Pfam" id="PF14257"/>
    </source>
</evidence>
<name>A0ABW5KJF7_9SPHI</name>
<evidence type="ECO:0000256" key="1">
    <source>
        <dbReference type="SAM" id="Coils"/>
    </source>
</evidence>
<organism evidence="4 5">
    <name type="scientific">Sphingobacterium suaedae</name>
    <dbReference type="NCBI Taxonomy" id="1686402"/>
    <lineage>
        <taxon>Bacteria</taxon>
        <taxon>Pseudomonadati</taxon>
        <taxon>Bacteroidota</taxon>
        <taxon>Sphingobacteriia</taxon>
        <taxon>Sphingobacteriales</taxon>
        <taxon>Sphingobacteriaceae</taxon>
        <taxon>Sphingobacterium</taxon>
    </lineage>
</organism>
<gene>
    <name evidence="4" type="ORF">ACFSR5_15930</name>
</gene>
<comment type="caution">
    <text evidence="4">The sequence shown here is derived from an EMBL/GenBank/DDBJ whole genome shotgun (WGS) entry which is preliminary data.</text>
</comment>
<dbReference type="Proteomes" id="UP001597545">
    <property type="component" value="Unassembled WGS sequence"/>
</dbReference>
<reference evidence="5" key="1">
    <citation type="journal article" date="2019" name="Int. J. Syst. Evol. Microbiol.">
        <title>The Global Catalogue of Microorganisms (GCM) 10K type strain sequencing project: providing services to taxonomists for standard genome sequencing and annotation.</title>
        <authorList>
            <consortium name="The Broad Institute Genomics Platform"/>
            <consortium name="The Broad Institute Genome Sequencing Center for Infectious Disease"/>
            <person name="Wu L."/>
            <person name="Ma J."/>
        </authorList>
    </citation>
    <scope>NUCLEOTIDE SEQUENCE [LARGE SCALE GENOMIC DNA]</scope>
    <source>
        <strain evidence="5">KCTC 42662</strain>
    </source>
</reference>
<feature type="domain" description="DUF4349" evidence="3">
    <location>
        <begin position="68"/>
        <end position="275"/>
    </location>
</feature>
<proteinExistence type="predicted"/>
<keyword evidence="1" id="KW-0175">Coiled coil</keyword>
<evidence type="ECO:0000256" key="2">
    <source>
        <dbReference type="SAM" id="Phobius"/>
    </source>
</evidence>
<keyword evidence="2" id="KW-0812">Transmembrane</keyword>
<evidence type="ECO:0000313" key="5">
    <source>
        <dbReference type="Proteomes" id="UP001597545"/>
    </source>
</evidence>
<dbReference type="RefSeq" id="WP_380905456.1">
    <property type="nucleotide sequence ID" value="NZ_JBHUEG010000012.1"/>
</dbReference>
<keyword evidence="5" id="KW-1185">Reference proteome</keyword>
<dbReference type="Pfam" id="PF14257">
    <property type="entry name" value="DUF4349"/>
    <property type="match status" value="1"/>
</dbReference>
<protein>
    <submittedName>
        <fullName evidence="4">DUF4349 domain-containing protein</fullName>
    </submittedName>
</protein>
<accession>A0ABW5KJF7</accession>
<evidence type="ECO:0000313" key="4">
    <source>
        <dbReference type="EMBL" id="MFD2549137.1"/>
    </source>
</evidence>
<feature type="transmembrane region" description="Helical" evidence="2">
    <location>
        <begin position="253"/>
        <end position="274"/>
    </location>
</feature>